<dbReference type="Proteomes" id="UP000642284">
    <property type="component" value="Unassembled WGS sequence"/>
</dbReference>
<comment type="subunit">
    <text evidence="3">Homotrimer.</text>
</comment>
<evidence type="ECO:0000256" key="4">
    <source>
        <dbReference type="ARBA" id="ARBA00022723"/>
    </source>
</evidence>
<evidence type="ECO:0000256" key="1">
    <source>
        <dbReference type="ARBA" id="ARBA00002219"/>
    </source>
</evidence>
<dbReference type="Pfam" id="PF10633">
    <property type="entry name" value="NPCBM_assoc"/>
    <property type="match status" value="1"/>
</dbReference>
<feature type="region of interest" description="Disordered" evidence="8">
    <location>
        <begin position="682"/>
        <end position="702"/>
    </location>
</feature>
<evidence type="ECO:0000256" key="5">
    <source>
        <dbReference type="ARBA" id="ARBA00022734"/>
    </source>
</evidence>
<keyword evidence="11" id="KW-1185">Reference proteome</keyword>
<dbReference type="SUPFAM" id="SSF48230">
    <property type="entry name" value="Chondroitin AC/alginate lyase"/>
    <property type="match status" value="1"/>
</dbReference>
<evidence type="ECO:0000256" key="6">
    <source>
        <dbReference type="ARBA" id="ARBA00022837"/>
    </source>
</evidence>
<dbReference type="InterPro" id="IPR013783">
    <property type="entry name" value="Ig-like_fold"/>
</dbReference>
<dbReference type="Gene3D" id="2.60.40.10">
    <property type="entry name" value="Immunoglobulins"/>
    <property type="match status" value="1"/>
</dbReference>
<organism evidence="10 11">
    <name type="scientific">Streptomyces polyasparticus</name>
    <dbReference type="NCBI Taxonomy" id="2767826"/>
    <lineage>
        <taxon>Bacteria</taxon>
        <taxon>Bacillati</taxon>
        <taxon>Actinomycetota</taxon>
        <taxon>Actinomycetes</taxon>
        <taxon>Kitasatosporales</taxon>
        <taxon>Streptomycetaceae</taxon>
        <taxon>Streptomyces</taxon>
    </lineage>
</organism>
<name>A0ABR7SYU0_9ACTN</name>
<dbReference type="InterPro" id="IPR006585">
    <property type="entry name" value="FTP1"/>
</dbReference>
<dbReference type="InterPro" id="IPR008929">
    <property type="entry name" value="Chondroitin_lyas"/>
</dbReference>
<feature type="domain" description="Fucolectin tachylectin-4 pentraxin-1" evidence="9">
    <location>
        <begin position="673"/>
        <end position="818"/>
    </location>
</feature>
<evidence type="ECO:0000256" key="3">
    <source>
        <dbReference type="ARBA" id="ARBA00011233"/>
    </source>
</evidence>
<proteinExistence type="inferred from homology"/>
<dbReference type="InterPro" id="IPR051941">
    <property type="entry name" value="BG_Antigen-Binding_Lectin"/>
</dbReference>
<comment type="function">
    <text evidence="1">Acts as a defensive agent. Recognizes blood group fucosylated oligosaccharides including A, B, H and Lewis B-type antigens. Does not recognize Lewis A antigen and has low affinity for monovalent haptens.</text>
</comment>
<sequence length="830" mass="90360">MAAPHPRFGPDPDRLDRIRDLIAWPGLPQLAWHTLLDDQAHAIGTPQTLALNAAFAHRVTGEPEQARLAFAWFERAADILATTSEGLLAGDITGHLALAYDFAYSAWTGPQRTYALRVFKRAAAFFAAYHWPNLDQDDDKASNWVAVVRGGELIMQLATRGEGDLPGQEARIAHLVDELRRHFEDGYGDSGWNQEGYDYLRYGLDTGGAPAVWAAEACGIKDLTAAWQRPRFAELILQTQSLRPAGDRVQFGVGERTGRPSPAFLGTGTRWTQAAYRRLFEQTPEPFAPGSTDPLWTLLRWPDTAPHQPARPTALFDDREGAYAFRNRYRNEDDTLIGVTNRNGSHFGWQQRETFALSMIGQGTTWARMPAKEWDRIELFSKPLIDGVPQLPSGADGQGRTTAARRYRGQGGGYVALDGGRNYGIAEARRELVVDMQGFGSVDTVLALHDRFADAVAHRIDWQLSPEPGVDITCGDSGSGALTFLFRRDDAWLKGWLLEPGAARLCVADGAFRIARTGRSADFRLVLALGRGTPPTAQADGTRLTLAGRSYDTDDLVGCTPGAGAAPGRLPVLELSVPPLPFQPGATRTITATLGWWDREVLHHPCIRLAVPAGWAAVELPGASPNRLSEGERATIGWAVTAPCGTPPGDYVLTATAPTDPQVFRTAAVSLVPTDLALGRHAEQSSTLGEATRATNGNLDGRWGHGSVSHTLEEVQPWWQTDLGTSAEIAEVVLWNRTDAATDRLRDFYVLVSEAPFGRACLAELLATPTIWRHHATGPAARTTTIPVGRRGRHVRIQLAGPDPRILALGEVQVLPPPTARTHTEQGSTT</sequence>
<protein>
    <submittedName>
        <fullName evidence="10">Discoidin domain-containing protein</fullName>
    </submittedName>
</protein>
<keyword evidence="5" id="KW-0430">Lectin</keyword>
<dbReference type="Gene3D" id="2.60.120.260">
    <property type="entry name" value="Galactose-binding domain-like"/>
    <property type="match status" value="1"/>
</dbReference>
<dbReference type="Pfam" id="PF22633">
    <property type="entry name" value="F5_F8_type_C_2"/>
    <property type="match status" value="1"/>
</dbReference>
<dbReference type="RefSeq" id="WP_187819842.1">
    <property type="nucleotide sequence ID" value="NZ_JACTVJ010000042.1"/>
</dbReference>
<comment type="caution">
    <text evidence="10">The sequence shown here is derived from an EMBL/GenBank/DDBJ whole genome shotgun (WGS) entry which is preliminary data.</text>
</comment>
<comment type="similarity">
    <text evidence="2">Belongs to the fucolectin family.</text>
</comment>
<feature type="compositionally biased region" description="Polar residues" evidence="8">
    <location>
        <begin position="684"/>
        <end position="698"/>
    </location>
</feature>
<evidence type="ECO:0000313" key="11">
    <source>
        <dbReference type="Proteomes" id="UP000642284"/>
    </source>
</evidence>
<dbReference type="SMART" id="SM00607">
    <property type="entry name" value="FTP"/>
    <property type="match status" value="1"/>
</dbReference>
<dbReference type="PANTHER" id="PTHR45713">
    <property type="entry name" value="FTP DOMAIN-CONTAINING PROTEIN"/>
    <property type="match status" value="1"/>
</dbReference>
<dbReference type="SUPFAM" id="SSF49785">
    <property type="entry name" value="Galactose-binding domain-like"/>
    <property type="match status" value="1"/>
</dbReference>
<evidence type="ECO:0000259" key="9">
    <source>
        <dbReference type="SMART" id="SM00607"/>
    </source>
</evidence>
<reference evidence="10 11" key="1">
    <citation type="submission" date="2020-08" db="EMBL/GenBank/DDBJ databases">
        <title>Genemic of Streptomyces polyaspartic.</title>
        <authorList>
            <person name="Liu W."/>
        </authorList>
    </citation>
    <scope>NUCLEOTIDE SEQUENCE [LARGE SCALE GENOMIC DNA]</scope>
    <source>
        <strain evidence="10 11">TRM66268-LWL</strain>
    </source>
</reference>
<dbReference type="InterPro" id="IPR018905">
    <property type="entry name" value="A-galactase_NEW3"/>
</dbReference>
<keyword evidence="7" id="KW-1015">Disulfide bond</keyword>
<dbReference type="PANTHER" id="PTHR45713:SF6">
    <property type="entry name" value="F5_8 TYPE C DOMAIN-CONTAINING PROTEIN"/>
    <property type="match status" value="1"/>
</dbReference>
<evidence type="ECO:0000256" key="7">
    <source>
        <dbReference type="ARBA" id="ARBA00023157"/>
    </source>
</evidence>
<evidence type="ECO:0000313" key="10">
    <source>
        <dbReference type="EMBL" id="MBC9719438.1"/>
    </source>
</evidence>
<dbReference type="InterPro" id="IPR008979">
    <property type="entry name" value="Galactose-bd-like_sf"/>
</dbReference>
<accession>A0ABR7SYU0</accession>
<dbReference type="EMBL" id="JACTVJ010000042">
    <property type="protein sequence ID" value="MBC9719438.1"/>
    <property type="molecule type" value="Genomic_DNA"/>
</dbReference>
<gene>
    <name evidence="10" type="ORF">H9Y04_43725</name>
</gene>
<keyword evidence="6" id="KW-0106">Calcium</keyword>
<evidence type="ECO:0000256" key="8">
    <source>
        <dbReference type="SAM" id="MobiDB-lite"/>
    </source>
</evidence>
<keyword evidence="4" id="KW-0479">Metal-binding</keyword>
<evidence type="ECO:0000256" key="2">
    <source>
        <dbReference type="ARBA" id="ARBA00010147"/>
    </source>
</evidence>
<dbReference type="Gene3D" id="1.50.10.100">
    <property type="entry name" value="Chondroitin AC/alginate lyase"/>
    <property type="match status" value="1"/>
</dbReference>